<keyword evidence="4" id="KW-0012">Acyltransferase</keyword>
<accession>A0A4Q7VCB2</accession>
<evidence type="ECO:0000313" key="6">
    <source>
        <dbReference type="EMBL" id="RZT92963.1"/>
    </source>
</evidence>
<dbReference type="AlphaFoldDB" id="A0A4Q7VCB2"/>
<evidence type="ECO:0000256" key="1">
    <source>
        <dbReference type="ARBA" id="ARBA00004496"/>
    </source>
</evidence>
<dbReference type="PANTHER" id="PTHR36837:SF5">
    <property type="entry name" value="POLY-3-HYDROXYBUTYRATE SYNTHASE"/>
    <property type="match status" value="1"/>
</dbReference>
<gene>
    <name evidence="6" type="ORF">EV681_3726</name>
</gene>
<feature type="domain" description="Poly-beta-hydroxybutyrate polymerase N-terminal" evidence="5">
    <location>
        <begin position="60"/>
        <end position="226"/>
    </location>
</feature>
<dbReference type="Pfam" id="PF07167">
    <property type="entry name" value="PhaC_N"/>
    <property type="match status" value="1"/>
</dbReference>
<comment type="caution">
    <text evidence="6">The sequence shown here is derived from an EMBL/GenBank/DDBJ whole genome shotgun (WGS) entry which is preliminary data.</text>
</comment>
<keyword evidence="2" id="KW-0963">Cytoplasm</keyword>
<evidence type="ECO:0000256" key="4">
    <source>
        <dbReference type="ARBA" id="ARBA00023315"/>
    </source>
</evidence>
<dbReference type="SUPFAM" id="SSF53474">
    <property type="entry name" value="alpha/beta-Hydrolases"/>
    <property type="match status" value="1"/>
</dbReference>
<evidence type="ECO:0000313" key="7">
    <source>
        <dbReference type="Proteomes" id="UP000293398"/>
    </source>
</evidence>
<proteinExistence type="predicted"/>
<keyword evidence="7" id="KW-1185">Reference proteome</keyword>
<dbReference type="GO" id="GO:0016746">
    <property type="term" value="F:acyltransferase activity"/>
    <property type="evidence" value="ECO:0007669"/>
    <property type="project" value="UniProtKB-KW"/>
</dbReference>
<evidence type="ECO:0000256" key="2">
    <source>
        <dbReference type="ARBA" id="ARBA00022490"/>
    </source>
</evidence>
<sequence length="552" mass="61172">MKIRPQPERRVTNETDQAWAAQADPAQHAAFQAQLQAEFLAKWQQIAVAGQQGTLPPLTDRRFSSPAWQESPQHLLMAHLYLLSAGIMQKMVDQAAVPDSVRQRLRFSVEQWNDAMSPANYFLTNPDVLKTFTDTNGESLQKGFLNLLGDLRKGQISQTDDSTFEVGSNLATTPGSVVFENPWFQLLQYAPQTPTVYRRPLLMVPPCINKYYILDLQSGNSLVEYAVSQGFTVFMVSWRNPTVADTDGIQKSTWDDYIEKGVLTAIDTVSQITGQPQINALGFCVGGTMLSSALAVARARGENPVASVTLLTTLLDFEDTGVLDVFVDEAHVAYREQLLGQGGMMTAKELATTFSFLRPNELVWNYVVSNYLKGNAPPAFDLLYWNSDGTNLPGPFFTWYFRNMYLENRLCRPGALKICAEAVDLADLDMPAYVYGSKEDHIVPWHASFASARLLSGDVRYVLGASGHIAGVINSPAKNKRNYWSSDTMQVQQADARQWLENAQSVPGSWWPDWAGWLAGHSGRKLKAKATQGNAAYPPLAPAPGQYVKVKA</sequence>
<dbReference type="InterPro" id="IPR010963">
    <property type="entry name" value="PHA_synth_I"/>
</dbReference>
<dbReference type="InterPro" id="IPR029058">
    <property type="entry name" value="AB_hydrolase_fold"/>
</dbReference>
<dbReference type="EMBL" id="SHKO01000003">
    <property type="protein sequence ID" value="RZT92963.1"/>
    <property type="molecule type" value="Genomic_DNA"/>
</dbReference>
<comment type="subcellular location">
    <subcellularLocation>
        <location evidence="1">Cytoplasm</location>
    </subcellularLocation>
</comment>
<dbReference type="InterPro" id="IPR051321">
    <property type="entry name" value="PHA/PHB_synthase"/>
</dbReference>
<dbReference type="PANTHER" id="PTHR36837">
    <property type="entry name" value="POLY(3-HYDROXYALKANOATE) POLYMERASE SUBUNIT PHAC"/>
    <property type="match status" value="1"/>
</dbReference>
<reference evidence="6 7" key="1">
    <citation type="submission" date="2019-02" db="EMBL/GenBank/DDBJ databases">
        <title>Genomic Encyclopedia of Type Strains, Phase IV (KMG-IV): sequencing the most valuable type-strain genomes for metagenomic binning, comparative biology and taxonomic classification.</title>
        <authorList>
            <person name="Goeker M."/>
        </authorList>
    </citation>
    <scope>NUCLEOTIDE SEQUENCE [LARGE SCALE GENOMIC DNA]</scope>
    <source>
        <strain evidence="6 7">DSM 23814</strain>
    </source>
</reference>
<organism evidence="6 7">
    <name type="scientific">Advenella incenata</name>
    <dbReference type="NCBI Taxonomy" id="267800"/>
    <lineage>
        <taxon>Bacteria</taxon>
        <taxon>Pseudomonadati</taxon>
        <taxon>Pseudomonadota</taxon>
        <taxon>Betaproteobacteria</taxon>
        <taxon>Burkholderiales</taxon>
        <taxon>Alcaligenaceae</taxon>
    </lineage>
</organism>
<name>A0A4Q7VCB2_9BURK</name>
<dbReference type="InterPro" id="IPR010941">
    <property type="entry name" value="PhaC_N"/>
</dbReference>
<dbReference type="NCBIfam" id="TIGR01838">
    <property type="entry name" value="PHA_synth_I"/>
    <property type="match status" value="1"/>
</dbReference>
<evidence type="ECO:0000259" key="5">
    <source>
        <dbReference type="Pfam" id="PF07167"/>
    </source>
</evidence>
<dbReference type="Gene3D" id="3.40.50.1820">
    <property type="entry name" value="alpha/beta hydrolase"/>
    <property type="match status" value="1"/>
</dbReference>
<dbReference type="GO" id="GO:0005737">
    <property type="term" value="C:cytoplasm"/>
    <property type="evidence" value="ECO:0007669"/>
    <property type="project" value="UniProtKB-SubCell"/>
</dbReference>
<dbReference type="GO" id="GO:0042619">
    <property type="term" value="P:poly-hydroxybutyrate biosynthetic process"/>
    <property type="evidence" value="ECO:0007669"/>
    <property type="project" value="InterPro"/>
</dbReference>
<protein>
    <submittedName>
        <fullName evidence="6">Polyhydroxyalkanoate synthase</fullName>
    </submittedName>
</protein>
<dbReference type="Proteomes" id="UP000293398">
    <property type="component" value="Unassembled WGS sequence"/>
</dbReference>
<evidence type="ECO:0000256" key="3">
    <source>
        <dbReference type="ARBA" id="ARBA00022679"/>
    </source>
</evidence>
<keyword evidence="3" id="KW-0808">Transferase</keyword>